<evidence type="ECO:0000256" key="1">
    <source>
        <dbReference type="ARBA" id="ARBA00004162"/>
    </source>
</evidence>
<keyword evidence="11 15" id="KW-1133">Transmembrane helix</keyword>
<dbReference type="SUPFAM" id="SSF52047">
    <property type="entry name" value="RNI-like"/>
    <property type="match status" value="1"/>
</dbReference>
<evidence type="ECO:0000256" key="5">
    <source>
        <dbReference type="ARBA" id="ARBA00022614"/>
    </source>
</evidence>
<keyword evidence="6 15" id="KW-0812">Transmembrane</keyword>
<keyword evidence="18" id="KW-1185">Reference proteome</keyword>
<feature type="compositionally biased region" description="Polar residues" evidence="14">
    <location>
        <begin position="1453"/>
        <end position="1464"/>
    </location>
</feature>
<feature type="region of interest" description="Disordered" evidence="14">
    <location>
        <begin position="1348"/>
        <end position="1382"/>
    </location>
</feature>
<evidence type="ECO:0000256" key="12">
    <source>
        <dbReference type="ARBA" id="ARBA00023136"/>
    </source>
</evidence>
<keyword evidence="8" id="KW-0677">Repeat</keyword>
<comment type="subcellular location">
    <subcellularLocation>
        <location evidence="1">Cell membrane</location>
        <topology evidence="1">Single-pass membrane protein</topology>
    </subcellularLocation>
</comment>
<evidence type="ECO:0000256" key="15">
    <source>
        <dbReference type="SAM" id="Phobius"/>
    </source>
</evidence>
<evidence type="ECO:0000256" key="6">
    <source>
        <dbReference type="ARBA" id="ARBA00022692"/>
    </source>
</evidence>
<evidence type="ECO:0000256" key="14">
    <source>
        <dbReference type="SAM" id="MobiDB-lite"/>
    </source>
</evidence>
<dbReference type="SMART" id="SM00369">
    <property type="entry name" value="LRR_TYP"/>
    <property type="match status" value="17"/>
</dbReference>
<dbReference type="Pfam" id="PF00069">
    <property type="entry name" value="Pkinase"/>
    <property type="match status" value="1"/>
</dbReference>
<dbReference type="Proteomes" id="UP001633002">
    <property type="component" value="Unassembled WGS sequence"/>
</dbReference>
<dbReference type="PANTHER" id="PTHR48056:SF81">
    <property type="entry name" value="RECEPTOR PROTEIN-TYROSINE KINASE CEPR1"/>
    <property type="match status" value="1"/>
</dbReference>
<dbReference type="PANTHER" id="PTHR48056">
    <property type="entry name" value="LRR RECEPTOR-LIKE SERINE/THREONINE-PROTEIN KINASE-RELATED"/>
    <property type="match status" value="1"/>
</dbReference>
<dbReference type="Pfam" id="PF08263">
    <property type="entry name" value="LRRNT_2"/>
    <property type="match status" value="1"/>
</dbReference>
<dbReference type="Gene3D" id="3.80.10.10">
    <property type="entry name" value="Ribonuclease Inhibitor"/>
    <property type="match status" value="4"/>
</dbReference>
<keyword evidence="7" id="KW-0732">Signal</keyword>
<dbReference type="Gene3D" id="1.10.510.10">
    <property type="entry name" value="Transferase(Phosphotransferase) domain 1"/>
    <property type="match status" value="1"/>
</dbReference>
<dbReference type="InterPro" id="IPR003591">
    <property type="entry name" value="Leu-rich_rpt_typical-subtyp"/>
</dbReference>
<evidence type="ECO:0000256" key="13">
    <source>
        <dbReference type="ARBA" id="ARBA00023180"/>
    </source>
</evidence>
<evidence type="ECO:0000256" key="8">
    <source>
        <dbReference type="ARBA" id="ARBA00022737"/>
    </source>
</evidence>
<keyword evidence="12 15" id="KW-0472">Membrane</keyword>
<accession>A0ABD3HVI5</accession>
<feature type="compositionally biased region" description="Polar residues" evidence="14">
    <location>
        <begin position="1362"/>
        <end position="1382"/>
    </location>
</feature>
<reference evidence="17 18" key="1">
    <citation type="submission" date="2024-09" db="EMBL/GenBank/DDBJ databases">
        <title>Chromosome-scale assembly of Riccia sorocarpa.</title>
        <authorList>
            <person name="Paukszto L."/>
        </authorList>
    </citation>
    <scope>NUCLEOTIDE SEQUENCE [LARGE SCALE GENOMIC DNA]</scope>
    <source>
        <strain evidence="17">LP-2024</strain>
        <tissue evidence="17">Aerial parts of the thallus</tissue>
    </source>
</reference>
<keyword evidence="9" id="KW-0547">Nucleotide-binding</keyword>
<evidence type="ECO:0000256" key="7">
    <source>
        <dbReference type="ARBA" id="ARBA00022729"/>
    </source>
</evidence>
<dbReference type="Gene3D" id="3.30.200.20">
    <property type="entry name" value="Phosphorylase Kinase, domain 1"/>
    <property type="match status" value="1"/>
</dbReference>
<feature type="region of interest" description="Disordered" evidence="14">
    <location>
        <begin position="1434"/>
        <end position="1464"/>
    </location>
</feature>
<dbReference type="SMART" id="SM00220">
    <property type="entry name" value="S_TKc"/>
    <property type="match status" value="1"/>
</dbReference>
<feature type="domain" description="Protein kinase" evidence="16">
    <location>
        <begin position="1096"/>
        <end position="1427"/>
    </location>
</feature>
<evidence type="ECO:0000256" key="2">
    <source>
        <dbReference type="ARBA" id="ARBA00008684"/>
    </source>
</evidence>
<keyword evidence="5" id="KW-0433">Leucine-rich repeat</keyword>
<proteinExistence type="inferred from homology"/>
<dbReference type="PROSITE" id="PS00108">
    <property type="entry name" value="PROTEIN_KINASE_ST"/>
    <property type="match status" value="1"/>
</dbReference>
<dbReference type="InterPro" id="IPR032675">
    <property type="entry name" value="LRR_dom_sf"/>
</dbReference>
<dbReference type="GO" id="GO:0005886">
    <property type="term" value="C:plasma membrane"/>
    <property type="evidence" value="ECO:0007669"/>
    <property type="project" value="UniProtKB-SubCell"/>
</dbReference>
<evidence type="ECO:0000313" key="17">
    <source>
        <dbReference type="EMBL" id="KAL3694537.1"/>
    </source>
</evidence>
<protein>
    <recommendedName>
        <fullName evidence="16">Protein kinase domain-containing protein</fullName>
    </recommendedName>
</protein>
<comment type="similarity">
    <text evidence="2">Belongs to the protein kinase superfamily. Ser/Thr protein kinase family.</text>
</comment>
<evidence type="ECO:0000256" key="10">
    <source>
        <dbReference type="ARBA" id="ARBA00022840"/>
    </source>
</evidence>
<dbReference type="InterPro" id="IPR050647">
    <property type="entry name" value="Plant_LRR-RLKs"/>
</dbReference>
<feature type="transmembrane region" description="Helical" evidence="15">
    <location>
        <begin position="1041"/>
        <end position="1066"/>
    </location>
</feature>
<dbReference type="FunFam" id="3.80.10.10:FF:000095">
    <property type="entry name" value="LRR receptor-like serine/threonine-protein kinase GSO1"/>
    <property type="match status" value="1"/>
</dbReference>
<dbReference type="InterPro" id="IPR001611">
    <property type="entry name" value="Leu-rich_rpt"/>
</dbReference>
<dbReference type="GO" id="GO:0005524">
    <property type="term" value="F:ATP binding"/>
    <property type="evidence" value="ECO:0007669"/>
    <property type="project" value="UniProtKB-KW"/>
</dbReference>
<comment type="caution">
    <text evidence="17">The sequence shown here is derived from an EMBL/GenBank/DDBJ whole genome shotgun (WGS) entry which is preliminary data.</text>
</comment>
<comment type="similarity">
    <text evidence="3">Belongs to the RLP family.</text>
</comment>
<evidence type="ECO:0000256" key="9">
    <source>
        <dbReference type="ARBA" id="ARBA00022741"/>
    </source>
</evidence>
<dbReference type="InterPro" id="IPR013210">
    <property type="entry name" value="LRR_N_plant-typ"/>
</dbReference>
<dbReference type="Pfam" id="PF13855">
    <property type="entry name" value="LRR_8"/>
    <property type="match status" value="4"/>
</dbReference>
<dbReference type="EMBL" id="JBJQOH010000003">
    <property type="protein sequence ID" value="KAL3694537.1"/>
    <property type="molecule type" value="Genomic_DNA"/>
</dbReference>
<evidence type="ECO:0000256" key="4">
    <source>
        <dbReference type="ARBA" id="ARBA00022475"/>
    </source>
</evidence>
<keyword evidence="4" id="KW-1003">Cell membrane</keyword>
<sequence>MRSADKVATLPAYMFAWFHGYSLQMLHLTPIFSANERLDLRSEVQAEVIASSDRTTLMHRSMAAGGSGGERRKGTSGELVAWRVLWIAVVVLHSAGWIGQNGAEGCSDVEKQALLDLKALVPSPYADFFSPWQPESDCCADNWPFITCSGSRTVIGLNLPTRFPTSPFGLAIPEIPETLGNLASLESLSMVGNLISEVPDSLLQLANLTSVNLARNNISEFPEVFLKMTQIKKLDLSSNHILYMAVPDSSVPCELETLILRSNYIGNINQSFGGWMDLVELDLSGNFIAWIPDSVAELRNLQNLILDDNLLQTLPPYSVGKMTQLIKLSVSSNNITTLPTSTGSMTSLEYLNLKNNVLTKFPEMLLNLSNLVALDLSQNQIDGLPDSSYDNWAPTMEVLSLSGNLIESLPTGLASLELQDLWLDHNLINEFPPVLPLVNGTLDLSSNQMNDSNIFGRSCTGFRQLNLSNNKMTRIPYNLVIVEPFMEVLDLSGNLISQFDFNFASMISTQFRELDLANNNLTGRIPFSWGNLQSAGTGTGLEAIYLDGNPGLTVDIFIDIAQYLPRTKVLSVTGCNLAGEIPESLALLTELEVLSLDNNLLRGSIPDYFDSSFPVLRELNLSRNHLTGHIPSIPFNNSLHSGTTVLDLSFNNFTGPLPASIGAVTLLSHNSLSGEIPSQWSSIPIVALDLSDNQLGGTIPPFLSALSSLRYLNLANNSFTGDLPEELGNCTGLQHLVLENNLFNGLIPSTFGQSFGRSLRTLSLANNRLEGPIPDSIGNCSALRVLDLSRNNLNGSLPAVVDVDSLQNSLVVFTVAHNQLSGDLPWWITYLRSLELLDLSYNGFWGSLPSDVSGLEALKHPSPTPNNISAGSLEALYVMYSVQAGSVDDGTFSLSERVVQVTPSMVLTSNHFTGPLPPSLGNLTGLVYLSVAENNLDGALPPELGNLIGLQDLDLSYNNFSGPIPQAFSNLTSLISFNVSDNNLTGKLPQSALFSSFSTSSFLGNPGLCGNPLPLCLPSAPPAPAPSLLAGECFGWKCNNLWVIGVAIGAFVFFVVFVVATVFCVLRRKTPVVIFDSGEMDHKLVITAEELEAATADEHNVIGRGDGTTVYRVQLQEGKGGVVAVKKMKIELEERHDKKGQKRVIKEMEGLKQLRHRNLVSVLGVCYSGYYKSLILDYVNNGSLHDHLHEMANGKCELPLEARLKISTGVADALAFLHHEYHTPILHLDVKPSNILLDEEFNPKVTDFSIAKFINPKCNSSRGDATSVSVVGTPGYVAPEYGSLSRVSVKGDVYSFGMVLLELFTGKAPTDSTFDEEKTLRSWVMEACTSADADDILDVIDHFLLNQGKSGSSKEHPLPKEQNPNLNAFPSSGQPSPGTTTKTVRFGEETQMKQAQLVLGVALLCTHEEPDQRPSMDQVRDRLHHIRENHAVERDWPDINQLKPRKKEKKAVNQRSPPLQSKVGSRVQQLVSPGWWAFDRGASCGFGLMLSIFSVSCARRWVGHSASAVDDDHGLVVGSFVFSSIAATSLTSRLWLRQITVVRLSKAQTLVGSEGENERQG</sequence>
<dbReference type="SUPFAM" id="SSF56112">
    <property type="entry name" value="Protein kinase-like (PK-like)"/>
    <property type="match status" value="1"/>
</dbReference>
<keyword evidence="13" id="KW-0325">Glycoprotein</keyword>
<dbReference type="InterPro" id="IPR000719">
    <property type="entry name" value="Prot_kinase_dom"/>
</dbReference>
<gene>
    <name evidence="17" type="ORF">R1sor_008188</name>
</gene>
<keyword evidence="10" id="KW-0067">ATP-binding</keyword>
<organism evidence="17 18">
    <name type="scientific">Riccia sorocarpa</name>
    <dbReference type="NCBI Taxonomy" id="122646"/>
    <lineage>
        <taxon>Eukaryota</taxon>
        <taxon>Viridiplantae</taxon>
        <taxon>Streptophyta</taxon>
        <taxon>Embryophyta</taxon>
        <taxon>Marchantiophyta</taxon>
        <taxon>Marchantiopsida</taxon>
        <taxon>Marchantiidae</taxon>
        <taxon>Marchantiales</taxon>
        <taxon>Ricciaceae</taxon>
        <taxon>Riccia</taxon>
    </lineage>
</organism>
<evidence type="ECO:0000256" key="3">
    <source>
        <dbReference type="ARBA" id="ARBA00009592"/>
    </source>
</evidence>
<evidence type="ECO:0000256" key="11">
    <source>
        <dbReference type="ARBA" id="ARBA00022989"/>
    </source>
</evidence>
<evidence type="ECO:0000259" key="16">
    <source>
        <dbReference type="PROSITE" id="PS50011"/>
    </source>
</evidence>
<dbReference type="SMART" id="SM00364">
    <property type="entry name" value="LRR_BAC"/>
    <property type="match status" value="8"/>
</dbReference>
<dbReference type="PROSITE" id="PS51450">
    <property type="entry name" value="LRR"/>
    <property type="match status" value="3"/>
</dbReference>
<dbReference type="FunFam" id="3.80.10.10:FF:000111">
    <property type="entry name" value="LRR receptor-like serine/threonine-protein kinase ERECTA"/>
    <property type="match status" value="1"/>
</dbReference>
<dbReference type="InterPro" id="IPR011009">
    <property type="entry name" value="Kinase-like_dom_sf"/>
</dbReference>
<name>A0ABD3HVI5_9MARC</name>
<dbReference type="PROSITE" id="PS50011">
    <property type="entry name" value="PROTEIN_KINASE_DOM"/>
    <property type="match status" value="1"/>
</dbReference>
<dbReference type="SUPFAM" id="SSF52058">
    <property type="entry name" value="L domain-like"/>
    <property type="match status" value="2"/>
</dbReference>
<dbReference type="Pfam" id="PF00560">
    <property type="entry name" value="LRR_1"/>
    <property type="match status" value="7"/>
</dbReference>
<evidence type="ECO:0000313" key="18">
    <source>
        <dbReference type="Proteomes" id="UP001633002"/>
    </source>
</evidence>
<dbReference type="InterPro" id="IPR008271">
    <property type="entry name" value="Ser/Thr_kinase_AS"/>
</dbReference>